<accession>A0A2W5HHA7</accession>
<reference evidence="2 3" key="1">
    <citation type="submission" date="2017-08" db="EMBL/GenBank/DDBJ databases">
        <title>Infants hospitalized years apart are colonized by the same room-sourced microbial strains.</title>
        <authorList>
            <person name="Brooks B."/>
            <person name="Olm M.R."/>
            <person name="Firek B.A."/>
            <person name="Baker R."/>
            <person name="Thomas B.C."/>
            <person name="Morowitz M.J."/>
            <person name="Banfield J.F."/>
        </authorList>
    </citation>
    <scope>NUCLEOTIDE SEQUENCE [LARGE SCALE GENOMIC DNA]</scope>
    <source>
        <strain evidence="2">S2_006_000_R2_64</strain>
    </source>
</reference>
<keyword evidence="1" id="KW-1133">Transmembrane helix</keyword>
<keyword evidence="1" id="KW-0472">Membrane</keyword>
<feature type="transmembrane region" description="Helical" evidence="1">
    <location>
        <begin position="67"/>
        <end position="85"/>
    </location>
</feature>
<evidence type="ECO:0000256" key="1">
    <source>
        <dbReference type="SAM" id="Phobius"/>
    </source>
</evidence>
<proteinExistence type="predicted"/>
<organism evidence="2 3">
    <name type="scientific">Micavibrio aeruginosavorus</name>
    <dbReference type="NCBI Taxonomy" id="349221"/>
    <lineage>
        <taxon>Bacteria</taxon>
        <taxon>Pseudomonadati</taxon>
        <taxon>Bdellovibrionota</taxon>
        <taxon>Bdellovibrionia</taxon>
        <taxon>Bdellovibrionales</taxon>
        <taxon>Pseudobdellovibrionaceae</taxon>
        <taxon>Micavibrio</taxon>
    </lineage>
</organism>
<comment type="caution">
    <text evidence="2">The sequence shown here is derived from an EMBL/GenBank/DDBJ whole genome shotgun (WGS) entry which is preliminary data.</text>
</comment>
<protein>
    <submittedName>
        <fullName evidence="2">Uncharacterized protein</fullName>
    </submittedName>
</protein>
<evidence type="ECO:0000313" key="2">
    <source>
        <dbReference type="EMBL" id="PZP55022.1"/>
    </source>
</evidence>
<feature type="transmembrane region" description="Helical" evidence="1">
    <location>
        <begin position="31"/>
        <end position="55"/>
    </location>
</feature>
<dbReference type="Proteomes" id="UP000249739">
    <property type="component" value="Unassembled WGS sequence"/>
</dbReference>
<dbReference type="EMBL" id="QFOT01000094">
    <property type="protein sequence ID" value="PZP55022.1"/>
    <property type="molecule type" value="Genomic_DNA"/>
</dbReference>
<gene>
    <name evidence="2" type="ORF">DI586_08150</name>
</gene>
<name>A0A2W5HHA7_9BACT</name>
<feature type="transmembrane region" description="Helical" evidence="1">
    <location>
        <begin position="116"/>
        <end position="136"/>
    </location>
</feature>
<feature type="transmembrane region" description="Helical" evidence="1">
    <location>
        <begin position="142"/>
        <end position="159"/>
    </location>
</feature>
<evidence type="ECO:0000313" key="3">
    <source>
        <dbReference type="Proteomes" id="UP000249739"/>
    </source>
</evidence>
<keyword evidence="1" id="KW-0812">Transmembrane</keyword>
<feature type="transmembrane region" description="Helical" evidence="1">
    <location>
        <begin position="171"/>
        <end position="189"/>
    </location>
</feature>
<dbReference type="AlphaFoldDB" id="A0A2W5HHA7"/>
<sequence length="259" mass="29620">MTYFCLFSNTGVGMSDKFEEFVLDIQAWGKLLSVAATLSFLFAVIYNFGFFLAIRLTLLNHFQLSDYVTSAITSLPFVIFLALAYERAVYWSIAHSKAKSPDTADRSEFERKFGKCLSWIFTALFIPAFVYLFWQWIFYPDAVALIVVLSTVTILAIAVMTKETSVSYGRYYHLICLSCMCLNFSYVLGKAVSNSPPTVSMIFSDGRSAKVNVIRNLNNSVIYMKDDRLHVISKERVQDIIYQKRSGDLMMFDLIDDRH</sequence>